<protein>
    <submittedName>
        <fullName evidence="1">Uncharacterized protein</fullName>
    </submittedName>
</protein>
<evidence type="ECO:0000313" key="1">
    <source>
        <dbReference type="EMBL" id="MDN3724117.1"/>
    </source>
</evidence>
<name>A0ABT8DM49_9FLAO</name>
<proteinExistence type="predicted"/>
<evidence type="ECO:0000313" key="2">
    <source>
        <dbReference type="Proteomes" id="UP001244787"/>
    </source>
</evidence>
<gene>
    <name evidence="1" type="ORF">QRD02_06965</name>
</gene>
<comment type="caution">
    <text evidence="1">The sequence shown here is derived from an EMBL/GenBank/DDBJ whole genome shotgun (WGS) entry which is preliminary data.</text>
</comment>
<reference evidence="1 2" key="1">
    <citation type="submission" date="2023-06" db="EMBL/GenBank/DDBJ databases">
        <authorList>
            <person name="Ye Y.-Q."/>
            <person name="Du Z.-J."/>
        </authorList>
    </citation>
    <scope>NUCLEOTIDE SEQUENCE [LARGE SCALE GENOMIC DNA]</scope>
    <source>
        <strain evidence="1 2">SDUM287046</strain>
    </source>
</reference>
<dbReference type="InterPro" id="IPR036761">
    <property type="entry name" value="TTHA0802/YceI-like_sf"/>
</dbReference>
<sequence length="80" mass="9001">MKFIRICRLVLQEYLNDLQIIPLDEPYAFNGHQGTTIGSHKADFSIVGKINWKEFGLPWNAALKAGRVVMANEVSINAEV</sequence>
<accession>A0ABT8DM49</accession>
<organism evidence="1 2">
    <name type="scientific">Aequorivita aurantiaca</name>
    <dbReference type="NCBI Taxonomy" id="3053356"/>
    <lineage>
        <taxon>Bacteria</taxon>
        <taxon>Pseudomonadati</taxon>
        <taxon>Bacteroidota</taxon>
        <taxon>Flavobacteriia</taxon>
        <taxon>Flavobacteriales</taxon>
        <taxon>Flavobacteriaceae</taxon>
        <taxon>Aequorivita</taxon>
    </lineage>
</organism>
<dbReference type="Proteomes" id="UP001244787">
    <property type="component" value="Unassembled WGS sequence"/>
</dbReference>
<dbReference type="RefSeq" id="WP_290254209.1">
    <property type="nucleotide sequence ID" value="NZ_JAUGQQ010000003.1"/>
</dbReference>
<dbReference type="EMBL" id="JAUGQQ010000003">
    <property type="protein sequence ID" value="MDN3724117.1"/>
    <property type="molecule type" value="Genomic_DNA"/>
</dbReference>
<dbReference type="SUPFAM" id="SSF101874">
    <property type="entry name" value="YceI-like"/>
    <property type="match status" value="1"/>
</dbReference>
<keyword evidence="2" id="KW-1185">Reference proteome</keyword>